<name>A0A8S1GYV2_9PELO</name>
<dbReference type="EMBL" id="CAJGYM010000009">
    <property type="protein sequence ID" value="CAD6188659.1"/>
    <property type="molecule type" value="Genomic_DNA"/>
</dbReference>
<dbReference type="Proteomes" id="UP000835052">
    <property type="component" value="Unassembled WGS sequence"/>
</dbReference>
<gene>
    <name evidence="1" type="ORF">CAUJ_LOCUS4578</name>
</gene>
<organism evidence="1 2">
    <name type="scientific">Caenorhabditis auriculariae</name>
    <dbReference type="NCBI Taxonomy" id="2777116"/>
    <lineage>
        <taxon>Eukaryota</taxon>
        <taxon>Metazoa</taxon>
        <taxon>Ecdysozoa</taxon>
        <taxon>Nematoda</taxon>
        <taxon>Chromadorea</taxon>
        <taxon>Rhabditida</taxon>
        <taxon>Rhabditina</taxon>
        <taxon>Rhabditomorpha</taxon>
        <taxon>Rhabditoidea</taxon>
        <taxon>Rhabditidae</taxon>
        <taxon>Peloderinae</taxon>
        <taxon>Caenorhabditis</taxon>
    </lineage>
</organism>
<accession>A0A8S1GYV2</accession>
<evidence type="ECO:0000313" key="1">
    <source>
        <dbReference type="EMBL" id="CAD6188659.1"/>
    </source>
</evidence>
<comment type="caution">
    <text evidence="1">The sequence shown here is derived from an EMBL/GenBank/DDBJ whole genome shotgun (WGS) entry which is preliminary data.</text>
</comment>
<evidence type="ECO:0000313" key="2">
    <source>
        <dbReference type="Proteomes" id="UP000835052"/>
    </source>
</evidence>
<sequence length="249" mass="28025">MLSNTSMLASDTLNQTYRHEAIPNTSNMASRSQSFTRLMGYLPNVFFAGARPGVTQHKQNLTNRDESARMEATMIWHAYGCRKIAENVCQRKKRNSRLDRPARRCSRMCFTTAFCIYPLADHDFTADQWPVVIPRCQHDTNDEREMTEMGCARQNLLRADESSKAISDWPTVLDEEPVSWSSPQATAIYICCFIQVAAAGTNDAASTFVGGEPIFVKVTRKACGILFCSGDRRLLQSQNGSSVWQTMEN</sequence>
<reference evidence="1" key="1">
    <citation type="submission" date="2020-10" db="EMBL/GenBank/DDBJ databases">
        <authorList>
            <person name="Kikuchi T."/>
        </authorList>
    </citation>
    <scope>NUCLEOTIDE SEQUENCE</scope>
    <source>
        <strain evidence="1">NKZ352</strain>
    </source>
</reference>
<keyword evidence="2" id="KW-1185">Reference proteome</keyword>
<dbReference type="AlphaFoldDB" id="A0A8S1GYV2"/>
<protein>
    <submittedName>
        <fullName evidence="1">Uncharacterized protein</fullName>
    </submittedName>
</protein>
<proteinExistence type="predicted"/>